<dbReference type="GO" id="GO:0016987">
    <property type="term" value="F:sigma factor activity"/>
    <property type="evidence" value="ECO:0007669"/>
    <property type="project" value="TreeGrafter"/>
</dbReference>
<evidence type="ECO:0000313" key="2">
    <source>
        <dbReference type="EMBL" id="MTG89009.1"/>
    </source>
</evidence>
<organism evidence="2 3">
    <name type="scientific">Cellulosimicrobium composti</name>
    <dbReference type="NCBI Taxonomy" id="2672572"/>
    <lineage>
        <taxon>Bacteria</taxon>
        <taxon>Bacillati</taxon>
        <taxon>Actinomycetota</taxon>
        <taxon>Actinomycetes</taxon>
        <taxon>Micrococcales</taxon>
        <taxon>Promicromonosporaceae</taxon>
        <taxon>Cellulosimicrobium</taxon>
    </lineage>
</organism>
<dbReference type="AlphaFoldDB" id="A0A6N7ZIB6"/>
<dbReference type="Pfam" id="PF04542">
    <property type="entry name" value="Sigma70_r2"/>
    <property type="match status" value="1"/>
</dbReference>
<gene>
    <name evidence="2" type="ORF">GJV82_08640</name>
</gene>
<dbReference type="Proteomes" id="UP000440668">
    <property type="component" value="Unassembled WGS sequence"/>
</dbReference>
<dbReference type="InterPro" id="IPR007627">
    <property type="entry name" value="RNA_pol_sigma70_r2"/>
</dbReference>
<dbReference type="SUPFAM" id="SSF88659">
    <property type="entry name" value="Sigma3 and sigma4 domains of RNA polymerase sigma factors"/>
    <property type="match status" value="1"/>
</dbReference>
<evidence type="ECO:0000259" key="1">
    <source>
        <dbReference type="Pfam" id="PF04542"/>
    </source>
</evidence>
<dbReference type="InterPro" id="IPR036388">
    <property type="entry name" value="WH-like_DNA-bd_sf"/>
</dbReference>
<proteinExistence type="predicted"/>
<dbReference type="EMBL" id="WMKA01000015">
    <property type="protein sequence ID" value="MTG89009.1"/>
    <property type="molecule type" value="Genomic_DNA"/>
</dbReference>
<feature type="domain" description="RNA polymerase sigma-70 region 2" evidence="1">
    <location>
        <begin position="22"/>
        <end position="83"/>
    </location>
</feature>
<dbReference type="GO" id="GO:0006352">
    <property type="term" value="P:DNA-templated transcription initiation"/>
    <property type="evidence" value="ECO:0007669"/>
    <property type="project" value="InterPro"/>
</dbReference>
<dbReference type="InterPro" id="IPR013324">
    <property type="entry name" value="RNA_pol_sigma_r3/r4-like"/>
</dbReference>
<dbReference type="InterPro" id="IPR052704">
    <property type="entry name" value="ECF_Sigma-70_Domain"/>
</dbReference>
<dbReference type="Gene3D" id="1.10.1740.10">
    <property type="match status" value="1"/>
</dbReference>
<dbReference type="PANTHER" id="PTHR30173">
    <property type="entry name" value="SIGMA 19 FACTOR"/>
    <property type="match status" value="1"/>
</dbReference>
<dbReference type="InterPro" id="IPR014284">
    <property type="entry name" value="RNA_pol_sigma-70_dom"/>
</dbReference>
<dbReference type="NCBIfam" id="TIGR02937">
    <property type="entry name" value="sigma70-ECF"/>
    <property type="match status" value="1"/>
</dbReference>
<dbReference type="PANTHER" id="PTHR30173:SF36">
    <property type="entry name" value="ECF RNA POLYMERASE SIGMA FACTOR SIGJ"/>
    <property type="match status" value="1"/>
</dbReference>
<dbReference type="Gene3D" id="1.10.10.10">
    <property type="entry name" value="Winged helix-like DNA-binding domain superfamily/Winged helix DNA-binding domain"/>
    <property type="match status" value="1"/>
</dbReference>
<dbReference type="SUPFAM" id="SSF88946">
    <property type="entry name" value="Sigma2 domain of RNA polymerase sigma factors"/>
    <property type="match status" value="1"/>
</dbReference>
<protein>
    <submittedName>
        <fullName evidence="2">Sigma-70 family RNA polymerase sigma factor</fullName>
    </submittedName>
</protein>
<dbReference type="InterPro" id="IPR013325">
    <property type="entry name" value="RNA_pol_sigma_r2"/>
</dbReference>
<evidence type="ECO:0000313" key="3">
    <source>
        <dbReference type="Proteomes" id="UP000440668"/>
    </source>
</evidence>
<sequence>MTAQVLATRPEDRELTSTFLAARPQLVAIARRVLRDGVEAEDVVQEAWLRWRRADRDRVLNAPAFLSSTTTRLAINVVRSARSRRETTAGGWVLDGADQDGGPEPAVEVAESVDAGLRLLLTTATPAERAAYLLRAAFDYPYRRIGEVLHVRADHARQLVRRAHQHLRSGRRRPVDAAEHRRLVRTFLDAARSGDLADLERLLAAAVPHRAVRRAA</sequence>
<comment type="caution">
    <text evidence="2">The sequence shown here is derived from an EMBL/GenBank/DDBJ whole genome shotgun (WGS) entry which is preliminary data.</text>
</comment>
<reference evidence="2 3" key="1">
    <citation type="submission" date="2019-11" db="EMBL/GenBank/DDBJ databases">
        <title>Cellulosimicrobium composti sp. nov. isolated from a compost.</title>
        <authorList>
            <person name="Yang Y."/>
        </authorList>
    </citation>
    <scope>NUCLEOTIDE SEQUENCE [LARGE SCALE GENOMIC DNA]</scope>
    <source>
        <strain evidence="2 3">BIT-GX5</strain>
    </source>
</reference>
<name>A0A6N7ZIB6_9MICO</name>
<accession>A0A6N7ZIB6</accession>
<dbReference type="RefSeq" id="WP_318657445.1">
    <property type="nucleotide sequence ID" value="NZ_WMKA01000015.1"/>
</dbReference>